<dbReference type="KEGG" id="tpf:TPHA_0P01730"/>
<evidence type="ECO:0000256" key="1">
    <source>
        <dbReference type="SAM" id="MobiDB-lite"/>
    </source>
</evidence>
<dbReference type="Pfam" id="PF01585">
    <property type="entry name" value="G-patch"/>
    <property type="match status" value="1"/>
</dbReference>
<dbReference type="GO" id="GO:0030688">
    <property type="term" value="C:preribosome, small subunit precursor"/>
    <property type="evidence" value="ECO:0007669"/>
    <property type="project" value="EnsemblFungi"/>
</dbReference>
<feature type="compositionally biased region" description="Basic residues" evidence="1">
    <location>
        <begin position="1"/>
        <end position="20"/>
    </location>
</feature>
<dbReference type="InterPro" id="IPR000467">
    <property type="entry name" value="G_patch_dom"/>
</dbReference>
<dbReference type="PANTHER" id="PTHR14195">
    <property type="entry name" value="G PATCH DOMAIN CONTAINING PROTEIN 2"/>
    <property type="match status" value="1"/>
</dbReference>
<reference evidence="3 4" key="1">
    <citation type="journal article" date="2011" name="Proc. Natl. Acad. Sci. U.S.A.">
        <title>Evolutionary erosion of yeast sex chromosomes by mating-type switching accidents.</title>
        <authorList>
            <person name="Gordon J.L."/>
            <person name="Armisen D."/>
            <person name="Proux-Wera E."/>
            <person name="Oheigeartaigh S.S."/>
            <person name="Byrne K.P."/>
            <person name="Wolfe K.H."/>
        </authorList>
    </citation>
    <scope>NUCLEOTIDE SEQUENCE [LARGE SCALE GENOMIC DNA]</scope>
    <source>
        <strain evidence="4">ATCC 24235 / CBS 4417 / NBRC 1672 / NRRL Y-8282 / UCD 70-5</strain>
    </source>
</reference>
<accession>G8C2F2</accession>
<proteinExistence type="predicted"/>
<dbReference type="GO" id="GO:0030686">
    <property type="term" value="C:90S preribosome"/>
    <property type="evidence" value="ECO:0007669"/>
    <property type="project" value="EnsemblFungi"/>
</dbReference>
<dbReference type="PROSITE" id="PS50174">
    <property type="entry name" value="G_PATCH"/>
    <property type="match status" value="1"/>
</dbReference>
<evidence type="ECO:0000313" key="3">
    <source>
        <dbReference type="EMBL" id="CCE66330.1"/>
    </source>
</evidence>
<evidence type="ECO:0000313" key="4">
    <source>
        <dbReference type="Proteomes" id="UP000005666"/>
    </source>
</evidence>
<feature type="region of interest" description="Disordered" evidence="1">
    <location>
        <begin position="461"/>
        <end position="492"/>
    </location>
</feature>
<gene>
    <name evidence="3" type="primary">TPHA0P01730</name>
    <name evidence="3" type="ordered locus">TPHA_0P01730</name>
</gene>
<name>G8C2F2_TETPH</name>
<dbReference type="STRING" id="1071381.G8C2F2"/>
<keyword evidence="4" id="KW-1185">Reference proteome</keyword>
<dbReference type="Proteomes" id="UP000005666">
    <property type="component" value="Chromosome 16"/>
</dbReference>
<dbReference type="GO" id="GO:0003676">
    <property type="term" value="F:nucleic acid binding"/>
    <property type="evidence" value="ECO:0007669"/>
    <property type="project" value="InterPro"/>
</dbReference>
<feature type="domain" description="G-patch" evidence="2">
    <location>
        <begin position="723"/>
        <end position="769"/>
    </location>
</feature>
<dbReference type="SMART" id="SM00443">
    <property type="entry name" value="G_patch"/>
    <property type="match status" value="1"/>
</dbReference>
<dbReference type="RefSeq" id="XP_003688764.1">
    <property type="nucleotide sequence ID" value="XM_003688716.1"/>
</dbReference>
<feature type="compositionally biased region" description="Polar residues" evidence="1">
    <location>
        <begin position="768"/>
        <end position="780"/>
    </location>
</feature>
<dbReference type="EMBL" id="HE612871">
    <property type="protein sequence ID" value="CCE66330.1"/>
    <property type="molecule type" value="Genomic_DNA"/>
</dbReference>
<feature type="region of interest" description="Disordered" evidence="1">
    <location>
        <begin position="760"/>
        <end position="780"/>
    </location>
</feature>
<organism evidence="3 4">
    <name type="scientific">Tetrapisispora phaffii (strain ATCC 24235 / CBS 4417 / NBRC 1672 / NRRL Y-8282 / UCD 70-5)</name>
    <name type="common">Yeast</name>
    <name type="synonym">Fabospora phaffii</name>
    <dbReference type="NCBI Taxonomy" id="1071381"/>
    <lineage>
        <taxon>Eukaryota</taxon>
        <taxon>Fungi</taxon>
        <taxon>Dikarya</taxon>
        <taxon>Ascomycota</taxon>
        <taxon>Saccharomycotina</taxon>
        <taxon>Saccharomycetes</taxon>
        <taxon>Saccharomycetales</taxon>
        <taxon>Saccharomycetaceae</taxon>
        <taxon>Tetrapisispora</taxon>
    </lineage>
</organism>
<dbReference type="eggNOG" id="KOG0154">
    <property type="taxonomic scope" value="Eukaryota"/>
</dbReference>
<dbReference type="GO" id="GO:0008047">
    <property type="term" value="F:enzyme activator activity"/>
    <property type="evidence" value="ECO:0007669"/>
    <property type="project" value="EnsemblFungi"/>
</dbReference>
<dbReference type="GeneID" id="11530788"/>
<dbReference type="HOGENOM" id="CLU_021974_1_0_1"/>
<dbReference type="GO" id="GO:0000398">
    <property type="term" value="P:mRNA splicing, via spliceosome"/>
    <property type="evidence" value="ECO:0007669"/>
    <property type="project" value="EnsemblFungi"/>
</dbReference>
<sequence length="780" mass="89205">MAKRHKHYDNRHKKSKKKSGGKPSGKVKSTASHGKKKTTAGRGDGSWVDSSVPGGSVDFGMNFDKSVQNHYFGNSKNKNRHNRLRDGVFRPGYNRDSEDSYFENSSFRKRPMVFVKSDCDWNSADAKLKRLIKINNKKTKNNFKDLYESDELENSSENDLTEDIQLDNNHAKTVVSHEETSDSEDILEGQISIEDVADTEPETSDNNDIQQLDNDDLYFVDDDPEPMQKPVKSVHVEEPVFSKTPSAPLAVSFDPILTVGKVELKVSENEDSGKVTTDIHPAKAYHPFRDYISNVMDNMETMFSDEDEFMEDDMDYEIMYDEMKSQQESSVFSQAKDIVTNIENLNISESTNSINNRVKEEIIEGETEEIIEVKKEPEYPEFGFCEEDFAVNTSDLTVSNIRFGAQSNSYYFQAYKLFGDYDSRWADQDILVDFILETMGLPEHRLNAFLDYIRNCVVPDEEPSEPNFDDMPFSDTSEEEESDDSDNEELTDDRLEGVDDLVYYSMKYGNQRNIEYETKSIQTTGKGTKKKLLIRDDMAMDNETINELQSKLCTRLSNKAKKKKSKLDFIEQEHAISEDLYKKYPLGLHILNIKDEFDNYYNDKNKKSLIFPPLDPHGNKTIRNIAKYYSMKTTKIGSGRNVHMAVQKLKITYRRTPNYNIINNITEQRPIFLRFDVDKPQKEHKRTETIRLSKFRKAHGVKQGNFTVKEGELVGEHAPELGHDNIGMRMLMKLGWNKGEGLGTMGLGISEPVLATVKTSKKGLGHQDASTNSARSIGTD</sequence>
<dbReference type="AlphaFoldDB" id="G8C2F2"/>
<dbReference type="GO" id="GO:0030687">
    <property type="term" value="C:preribosome, large subunit precursor"/>
    <property type="evidence" value="ECO:0007669"/>
    <property type="project" value="EnsemblFungi"/>
</dbReference>
<feature type="region of interest" description="Disordered" evidence="1">
    <location>
        <begin position="1"/>
        <end position="51"/>
    </location>
</feature>
<dbReference type="GO" id="GO:0030490">
    <property type="term" value="P:maturation of SSU-rRNA"/>
    <property type="evidence" value="ECO:0007669"/>
    <property type="project" value="EnsemblFungi"/>
</dbReference>
<dbReference type="OrthoDB" id="21470at2759"/>
<protein>
    <recommendedName>
        <fullName evidence="2">G-patch domain-containing protein</fullName>
    </recommendedName>
</protein>
<dbReference type="OMA" id="QTIANEH"/>
<feature type="region of interest" description="Disordered" evidence="1">
    <location>
        <begin position="70"/>
        <end position="91"/>
    </location>
</feature>
<evidence type="ECO:0000259" key="2">
    <source>
        <dbReference type="PROSITE" id="PS50174"/>
    </source>
</evidence>
<dbReference type="InterPro" id="IPR036867">
    <property type="entry name" value="R3H_dom_sf"/>
</dbReference>
<feature type="compositionally biased region" description="Acidic residues" evidence="1">
    <location>
        <begin position="476"/>
        <end position="491"/>
    </location>
</feature>
<dbReference type="SUPFAM" id="SSF82708">
    <property type="entry name" value="R3H domain"/>
    <property type="match status" value="1"/>
</dbReference>
<dbReference type="InterPro" id="IPR051189">
    <property type="entry name" value="Splicing_assoc_domain"/>
</dbReference>